<gene>
    <name evidence="10" type="ORF">DB32_000318</name>
</gene>
<dbReference type="OrthoDB" id="5476445at2"/>
<dbReference type="PROSITE" id="PS50005">
    <property type="entry name" value="TPR"/>
    <property type="match status" value="1"/>
</dbReference>
<dbReference type="InterPro" id="IPR019734">
    <property type="entry name" value="TPR_rpt"/>
</dbReference>
<keyword evidence="7" id="KW-0802">TPR repeat</keyword>
<keyword evidence="6 8" id="KW-0067">ATP-binding</keyword>
<dbReference type="InterPro" id="IPR027417">
    <property type="entry name" value="P-loop_NTPase"/>
</dbReference>
<evidence type="ECO:0000313" key="11">
    <source>
        <dbReference type="Proteomes" id="UP000034883"/>
    </source>
</evidence>
<accession>A0A0F6SDB8</accession>
<dbReference type="Pfam" id="PF00069">
    <property type="entry name" value="Pkinase"/>
    <property type="match status" value="1"/>
</dbReference>
<dbReference type="SUPFAM" id="SSF52540">
    <property type="entry name" value="P-loop containing nucleoside triphosphate hydrolases"/>
    <property type="match status" value="1"/>
</dbReference>
<proteinExistence type="inferred from homology"/>
<dbReference type="AlphaFoldDB" id="A0A0F6SDB8"/>
<dbReference type="InterPro" id="IPR000719">
    <property type="entry name" value="Prot_kinase_dom"/>
</dbReference>
<dbReference type="CDD" id="cd14014">
    <property type="entry name" value="STKc_PknB_like"/>
    <property type="match status" value="1"/>
</dbReference>
<dbReference type="STRING" id="927083.DB32_000318"/>
<dbReference type="InterPro" id="IPR017441">
    <property type="entry name" value="Protein_kinase_ATP_BS"/>
</dbReference>
<dbReference type="Gene3D" id="3.30.200.20">
    <property type="entry name" value="Phosphorylase Kinase, domain 1"/>
    <property type="match status" value="1"/>
</dbReference>
<keyword evidence="4 8" id="KW-0547">Nucleotide-binding</keyword>
<dbReference type="GO" id="GO:0005524">
    <property type="term" value="F:ATP binding"/>
    <property type="evidence" value="ECO:0007669"/>
    <property type="project" value="UniProtKB-UniRule"/>
</dbReference>
<dbReference type="SMART" id="SM00220">
    <property type="entry name" value="S_TKc"/>
    <property type="match status" value="1"/>
</dbReference>
<evidence type="ECO:0000256" key="4">
    <source>
        <dbReference type="ARBA" id="ARBA00022741"/>
    </source>
</evidence>
<dbReference type="GO" id="GO:0004674">
    <property type="term" value="F:protein serine/threonine kinase activity"/>
    <property type="evidence" value="ECO:0007669"/>
    <property type="project" value="UniProtKB-KW"/>
</dbReference>
<dbReference type="SUPFAM" id="SSF48452">
    <property type="entry name" value="TPR-like"/>
    <property type="match status" value="1"/>
</dbReference>
<dbReference type="PANTHER" id="PTHR43671:SF13">
    <property type="entry name" value="SERINE_THREONINE-PROTEIN KINASE NEK2"/>
    <property type="match status" value="1"/>
</dbReference>
<evidence type="ECO:0000256" key="6">
    <source>
        <dbReference type="ARBA" id="ARBA00022840"/>
    </source>
</evidence>
<dbReference type="InterPro" id="IPR011009">
    <property type="entry name" value="Kinase-like_dom_sf"/>
</dbReference>
<evidence type="ECO:0000256" key="7">
    <source>
        <dbReference type="PROSITE-ProRule" id="PRU00339"/>
    </source>
</evidence>
<feature type="domain" description="Protein kinase" evidence="9">
    <location>
        <begin position="18"/>
        <end position="305"/>
    </location>
</feature>
<feature type="binding site" evidence="8">
    <location>
        <position position="47"/>
    </location>
    <ligand>
        <name>ATP</name>
        <dbReference type="ChEBI" id="CHEBI:30616"/>
    </ligand>
</feature>
<dbReference type="InterPro" id="IPR050660">
    <property type="entry name" value="NEK_Ser/Thr_kinase"/>
</dbReference>
<name>A0A0F6SDB8_9BACT</name>
<sequence>MTASADDATGETLASGRFELLRKLGAGGFGTVYEARDRGREAIVALKILDRASPSAIAQLKREFRELADLAHPNLVRLDELHVAGDRYFFTMERVAGVDARRWVLGPSDRSEQTTRVGVRRTRGDEPLDDEVADDELRTRVTPDVDRLRQVLVQIVRGLAHLHVHGKLHCDVKPSNVLVDAQGRVVLVDFGLVSDADRTQRARSAAGTPRYMSPEMIAGETLGPASDLYQVGVLAHELLTGSTPFVGPAAQVLAAKVFGPAPRIADSEGLPEDLVVLTEALLARDPSERPDAAAVLRALGDEQVVARPARASFVGRARELEALGAAAASARAGRTVVVSVRGPSGIGKTRLVERLTSELARREPRTLVLAARCREQDWLPYKAIDPAMDALLEWLLELPQPERNAAIGDDEIGALAQVFPSYRELLAGRSSAPPAVSPTERRRAVAGALRAVVGRIARALRLVLWIDDAQWADADSARLLADVLEGGALPVLVIVSRRGTEGAIGFEDVLWRDAPGLERRAVEVAPLSRDDARTLVQHLAASSDTAPLRRLVDVADGNPFLLVELAEQARIDRAVLEETAGAETVLLHRVERLEPHARAMLEAIVTAGKPLARRIVGRVAGVRGDDELAALAALRAARFVTVHVAPGVERIEASHDRVRELTYAALEPMRRRALHGGLAIALAESGHVDPDTLSFHHERAGDLAAAAREAERAGDLAVRALAFQRAAESYRRALALRDHDGATRARLLERIGDAHAHAGRAADAARAFVQAAELAPGRAHALDLRRRAAALLLTAGHVEEGLRDLRDVLAAVGLTIPSSRAVILARALAARGVLELRGLDFVERPAALVPEEELLAIDAAYSAAAGLSLIDTAAGAYFSTLHVDRALRAGEISRVARALSLEVPYLAGIGGAGRSAREHRVLDLARSLAARTEDPETSARLRFCEGSAAFLHAEWAAAARTLELAAIELRAAERGLFHEIVTAEHFTLAALGWLGLWSELSRRLPDVLLRARDAGDLYAETTIATAVGHYTALAADDPRAARATLEDGIGRWPRAGFFIQHYDVLISRTDVDLYESLGRGDDALHRVRASWGALRGSLLRFVQVIRVESDYALGRVLVAAAASRDAGLGLAALLREARSCARSLSREGIAWARGLGALIEAACEIAVRDERAAIRALRTAEHALTESGCALLAAAATWRRAAIEEDARAVAKARDHFVAQGIRAPERLVAMMCPGAW</sequence>
<dbReference type="EMBL" id="CP011125">
    <property type="protein sequence ID" value="AKF03169.1"/>
    <property type="molecule type" value="Genomic_DNA"/>
</dbReference>
<dbReference type="RefSeq" id="WP_053230635.1">
    <property type="nucleotide sequence ID" value="NZ_CP011125.1"/>
</dbReference>
<organism evidence="10 11">
    <name type="scientific">Sandaracinus amylolyticus</name>
    <dbReference type="NCBI Taxonomy" id="927083"/>
    <lineage>
        <taxon>Bacteria</taxon>
        <taxon>Pseudomonadati</taxon>
        <taxon>Myxococcota</taxon>
        <taxon>Polyangia</taxon>
        <taxon>Polyangiales</taxon>
        <taxon>Sandaracinaceae</taxon>
        <taxon>Sandaracinus</taxon>
    </lineage>
</organism>
<evidence type="ECO:0000256" key="2">
    <source>
        <dbReference type="ARBA" id="ARBA00012513"/>
    </source>
</evidence>
<dbReference type="InterPro" id="IPR041664">
    <property type="entry name" value="AAA_16"/>
</dbReference>
<feature type="repeat" description="TPR" evidence="7">
    <location>
        <begin position="745"/>
        <end position="778"/>
    </location>
</feature>
<evidence type="ECO:0000313" key="10">
    <source>
        <dbReference type="EMBL" id="AKF03169.1"/>
    </source>
</evidence>
<evidence type="ECO:0000256" key="1">
    <source>
        <dbReference type="ARBA" id="ARBA00010886"/>
    </source>
</evidence>
<dbReference type="PROSITE" id="PS00107">
    <property type="entry name" value="PROTEIN_KINASE_ATP"/>
    <property type="match status" value="1"/>
</dbReference>
<keyword evidence="3" id="KW-0808">Transferase</keyword>
<dbReference type="Gene3D" id="3.40.50.300">
    <property type="entry name" value="P-loop containing nucleotide triphosphate hydrolases"/>
    <property type="match status" value="1"/>
</dbReference>
<reference evidence="10 11" key="1">
    <citation type="submission" date="2015-03" db="EMBL/GenBank/DDBJ databases">
        <title>Genome assembly of Sandaracinus amylolyticus DSM 53668.</title>
        <authorList>
            <person name="Sharma G."/>
            <person name="Subramanian S."/>
        </authorList>
    </citation>
    <scope>NUCLEOTIDE SEQUENCE [LARGE SCALE GENOMIC DNA]</scope>
    <source>
        <strain evidence="10 11">DSM 53668</strain>
    </source>
</reference>
<dbReference type="Gene3D" id="1.25.40.10">
    <property type="entry name" value="Tetratricopeptide repeat domain"/>
    <property type="match status" value="1"/>
</dbReference>
<dbReference type="Gene3D" id="1.10.510.10">
    <property type="entry name" value="Transferase(Phosphotransferase) domain 1"/>
    <property type="match status" value="1"/>
</dbReference>
<evidence type="ECO:0000259" key="9">
    <source>
        <dbReference type="PROSITE" id="PS50011"/>
    </source>
</evidence>
<dbReference type="PANTHER" id="PTHR43671">
    <property type="entry name" value="SERINE/THREONINE-PROTEIN KINASE NEK"/>
    <property type="match status" value="1"/>
</dbReference>
<evidence type="ECO:0000256" key="5">
    <source>
        <dbReference type="ARBA" id="ARBA00022777"/>
    </source>
</evidence>
<keyword evidence="11" id="KW-1185">Reference proteome</keyword>
<protein>
    <recommendedName>
        <fullName evidence="2">non-specific serine/threonine protein kinase</fullName>
        <ecNumber evidence="2">2.7.11.1</ecNumber>
    </recommendedName>
</protein>
<evidence type="ECO:0000256" key="8">
    <source>
        <dbReference type="PROSITE-ProRule" id="PRU10141"/>
    </source>
</evidence>
<dbReference type="KEGG" id="samy:DB32_000318"/>
<dbReference type="PROSITE" id="PS50011">
    <property type="entry name" value="PROTEIN_KINASE_DOM"/>
    <property type="match status" value="1"/>
</dbReference>
<keyword evidence="5 10" id="KW-0418">Kinase</keyword>
<evidence type="ECO:0000256" key="3">
    <source>
        <dbReference type="ARBA" id="ARBA00022679"/>
    </source>
</evidence>
<comment type="similarity">
    <text evidence="1">Belongs to the protein kinase superfamily. NEK Ser/Thr protein kinase family. NIMA subfamily.</text>
</comment>
<keyword evidence="10" id="KW-0723">Serine/threonine-protein kinase</keyword>
<dbReference type="InterPro" id="IPR011990">
    <property type="entry name" value="TPR-like_helical_dom_sf"/>
</dbReference>
<dbReference type="Pfam" id="PF13191">
    <property type="entry name" value="AAA_16"/>
    <property type="match status" value="1"/>
</dbReference>
<dbReference type="SUPFAM" id="SSF56112">
    <property type="entry name" value="Protein kinase-like (PK-like)"/>
    <property type="match status" value="1"/>
</dbReference>
<dbReference type="EC" id="2.7.11.1" evidence="2"/>
<dbReference type="Proteomes" id="UP000034883">
    <property type="component" value="Chromosome"/>
</dbReference>